<dbReference type="AlphaFoldDB" id="A0A1Y1I1I2"/>
<evidence type="ECO:0000313" key="2">
    <source>
        <dbReference type="EMBL" id="GAQ82627.1"/>
    </source>
</evidence>
<reference evidence="2 3" key="1">
    <citation type="journal article" date="2014" name="Nat. Commun.">
        <title>Klebsormidium flaccidum genome reveals primary factors for plant terrestrial adaptation.</title>
        <authorList>
            <person name="Hori K."/>
            <person name="Maruyama F."/>
            <person name="Fujisawa T."/>
            <person name="Togashi T."/>
            <person name="Yamamoto N."/>
            <person name="Seo M."/>
            <person name="Sato S."/>
            <person name="Yamada T."/>
            <person name="Mori H."/>
            <person name="Tajima N."/>
            <person name="Moriyama T."/>
            <person name="Ikeuchi M."/>
            <person name="Watanabe M."/>
            <person name="Wada H."/>
            <person name="Kobayashi K."/>
            <person name="Saito M."/>
            <person name="Masuda T."/>
            <person name="Sasaki-Sekimoto Y."/>
            <person name="Mashiguchi K."/>
            <person name="Awai K."/>
            <person name="Shimojima M."/>
            <person name="Masuda S."/>
            <person name="Iwai M."/>
            <person name="Nobusawa T."/>
            <person name="Narise T."/>
            <person name="Kondo S."/>
            <person name="Saito H."/>
            <person name="Sato R."/>
            <person name="Murakawa M."/>
            <person name="Ihara Y."/>
            <person name="Oshima-Yamada Y."/>
            <person name="Ohtaka K."/>
            <person name="Satoh M."/>
            <person name="Sonobe K."/>
            <person name="Ishii M."/>
            <person name="Ohtani R."/>
            <person name="Kanamori-Sato M."/>
            <person name="Honoki R."/>
            <person name="Miyazaki D."/>
            <person name="Mochizuki H."/>
            <person name="Umetsu J."/>
            <person name="Higashi K."/>
            <person name="Shibata D."/>
            <person name="Kamiya Y."/>
            <person name="Sato N."/>
            <person name="Nakamura Y."/>
            <person name="Tabata S."/>
            <person name="Ida S."/>
            <person name="Kurokawa K."/>
            <person name="Ohta H."/>
        </authorList>
    </citation>
    <scope>NUCLEOTIDE SEQUENCE [LARGE SCALE GENOMIC DNA]</scope>
    <source>
        <strain evidence="2 3">NIES-2285</strain>
    </source>
</reference>
<accession>A0A1Y1I1I2</accession>
<keyword evidence="3" id="KW-1185">Reference proteome</keyword>
<dbReference type="EMBL" id="DF237067">
    <property type="protein sequence ID" value="GAQ82627.1"/>
    <property type="molecule type" value="Genomic_DNA"/>
</dbReference>
<dbReference type="OMA" id="IAAWFAP"/>
<evidence type="ECO:0008006" key="4">
    <source>
        <dbReference type="Google" id="ProtNLM"/>
    </source>
</evidence>
<gene>
    <name evidence="2" type="ORF">KFL_001180060</name>
</gene>
<dbReference type="OrthoDB" id="2018224at2759"/>
<sequence>MGWAWTSGTTREEAKAAIDSDDTSEVGKHGLEEAGVAGNPVSHAEPGHLPHEELKKQEALAACVEEHEALLKCFKSGGFFTNCTPFQKAFWDCYVSNRGVRSNKVQRWVQKAKDKVIGPPE</sequence>
<organism evidence="2 3">
    <name type="scientific">Klebsormidium nitens</name>
    <name type="common">Green alga</name>
    <name type="synonym">Ulothrix nitens</name>
    <dbReference type="NCBI Taxonomy" id="105231"/>
    <lineage>
        <taxon>Eukaryota</taxon>
        <taxon>Viridiplantae</taxon>
        <taxon>Streptophyta</taxon>
        <taxon>Klebsormidiophyceae</taxon>
        <taxon>Klebsormidiales</taxon>
        <taxon>Klebsormidiaceae</taxon>
        <taxon>Klebsormidium</taxon>
    </lineage>
</organism>
<evidence type="ECO:0000256" key="1">
    <source>
        <dbReference type="SAM" id="MobiDB-lite"/>
    </source>
</evidence>
<name>A0A1Y1I1I2_KLENI</name>
<feature type="region of interest" description="Disordered" evidence="1">
    <location>
        <begin position="1"/>
        <end position="27"/>
    </location>
</feature>
<evidence type="ECO:0000313" key="3">
    <source>
        <dbReference type="Proteomes" id="UP000054558"/>
    </source>
</evidence>
<proteinExistence type="predicted"/>
<protein>
    <recommendedName>
        <fullName evidence="4">COX assembly mitochondrial protein</fullName>
    </recommendedName>
</protein>
<dbReference type="Proteomes" id="UP000054558">
    <property type="component" value="Unassembled WGS sequence"/>
</dbReference>